<dbReference type="EMBL" id="AWTT01000001">
    <property type="protein sequence ID" value="KIS04280.1"/>
    <property type="molecule type" value="Genomic_DNA"/>
</dbReference>
<feature type="transmembrane region" description="Helical" evidence="1">
    <location>
        <begin position="101"/>
        <end position="120"/>
    </location>
</feature>
<keyword evidence="3" id="KW-1185">Reference proteome</keyword>
<dbReference type="AlphaFoldDB" id="A0A0D1A8W7"/>
<sequence length="177" mass="19840">MIYLRDYIMSAAIFSFFSFVWFGWAQAEIVQLKHHLWLGICAAIAAISSIVAGVLSYQNFHTASALAKFNSFTWYLIVFYTEFILGLIGALLLIKFKQSPAVPAWISLLVGIHFIALQFVFHDPSLYLLAILMLVVSALAIPINHKFKVAQSTLVGTSNGVILLIFAIFNYSRFLLN</sequence>
<keyword evidence="1" id="KW-0472">Membrane</keyword>
<evidence type="ECO:0000313" key="2">
    <source>
        <dbReference type="EMBL" id="KIS04280.1"/>
    </source>
</evidence>
<comment type="caution">
    <text evidence="2">The sequence shown here is derived from an EMBL/GenBank/DDBJ whole genome shotgun (WGS) entry which is preliminary data.</text>
</comment>
<evidence type="ECO:0000256" key="1">
    <source>
        <dbReference type="SAM" id="Phobius"/>
    </source>
</evidence>
<reference evidence="2 3" key="1">
    <citation type="submission" date="2013-08" db="EMBL/GenBank/DDBJ databases">
        <title>Lactobacillus wasatchii sp. WDC04, a late gas producing bacteria isolated from aged chedder cheese.</title>
        <authorList>
            <person name="Oberg C.J."/>
            <person name="Culumber M."/>
            <person name="McMahon D.J."/>
            <person name="Broadbent J.R."/>
            <person name="Oberg T.S."/>
            <person name="Ortaki F."/>
        </authorList>
    </citation>
    <scope>NUCLEOTIDE SEQUENCE [LARGE SCALE GENOMIC DNA]</scope>
    <source>
        <strain evidence="2 3">WDC04</strain>
    </source>
</reference>
<organism evidence="2 3">
    <name type="scientific">Paucilactobacillus wasatchensis</name>
    <dbReference type="NCBI Taxonomy" id="1335616"/>
    <lineage>
        <taxon>Bacteria</taxon>
        <taxon>Bacillati</taxon>
        <taxon>Bacillota</taxon>
        <taxon>Bacilli</taxon>
        <taxon>Lactobacillales</taxon>
        <taxon>Lactobacillaceae</taxon>
        <taxon>Paucilactobacillus</taxon>
    </lineage>
</organism>
<name>A0A0D1A8W7_9LACO</name>
<proteinExistence type="predicted"/>
<evidence type="ECO:0000313" key="3">
    <source>
        <dbReference type="Proteomes" id="UP000032279"/>
    </source>
</evidence>
<gene>
    <name evidence="2" type="ORF">WDC_0017</name>
</gene>
<evidence type="ECO:0008006" key="4">
    <source>
        <dbReference type="Google" id="ProtNLM"/>
    </source>
</evidence>
<dbReference type="PATRIC" id="fig|1335616.4.peg.17"/>
<dbReference type="RefSeq" id="WP_044009774.1">
    <property type="nucleotide sequence ID" value="NZ_AWTT01000001.1"/>
</dbReference>
<protein>
    <recommendedName>
        <fullName evidence="4">Integral membrane protein</fullName>
    </recommendedName>
</protein>
<accession>A0A0D1A8W7</accession>
<dbReference type="Proteomes" id="UP000032279">
    <property type="component" value="Unassembled WGS sequence"/>
</dbReference>
<feature type="transmembrane region" description="Helical" evidence="1">
    <location>
        <begin position="36"/>
        <end position="60"/>
    </location>
</feature>
<feature type="transmembrane region" description="Helical" evidence="1">
    <location>
        <begin position="126"/>
        <end position="143"/>
    </location>
</feature>
<feature type="transmembrane region" description="Helical" evidence="1">
    <location>
        <begin position="6"/>
        <end position="24"/>
    </location>
</feature>
<keyword evidence="1" id="KW-0812">Transmembrane</keyword>
<feature type="transmembrane region" description="Helical" evidence="1">
    <location>
        <begin position="72"/>
        <end position="94"/>
    </location>
</feature>
<dbReference type="OrthoDB" id="3697173at2"/>
<feature type="transmembrane region" description="Helical" evidence="1">
    <location>
        <begin position="155"/>
        <end position="176"/>
    </location>
</feature>
<keyword evidence="1" id="KW-1133">Transmembrane helix</keyword>